<keyword evidence="3" id="KW-0997">Cell inner membrane</keyword>
<evidence type="ECO:0000256" key="3">
    <source>
        <dbReference type="ARBA" id="ARBA00022519"/>
    </source>
</evidence>
<keyword evidence="16" id="KW-1185">Reference proteome</keyword>
<dbReference type="PANTHER" id="PTHR39579">
    <property type="entry name" value="INNER MEMBRANE PROTEIN YHCB"/>
    <property type="match status" value="1"/>
</dbReference>
<evidence type="ECO:0000256" key="10">
    <source>
        <dbReference type="ARBA" id="ARBA00035657"/>
    </source>
</evidence>
<evidence type="ECO:0000256" key="13">
    <source>
        <dbReference type="SAM" id="MobiDB-lite"/>
    </source>
</evidence>
<feature type="region of interest" description="Disordered" evidence="13">
    <location>
        <begin position="92"/>
        <end position="142"/>
    </location>
</feature>
<dbReference type="AlphaFoldDB" id="A0A3E1K6F9"/>
<keyword evidence="5 14" id="KW-0812">Transmembrane</keyword>
<comment type="similarity">
    <text evidence="10">Belongs to the ZapG family.</text>
</comment>
<dbReference type="OrthoDB" id="8527774at2"/>
<feature type="compositionally biased region" description="Basic and acidic residues" evidence="13">
    <location>
        <begin position="106"/>
        <end position="123"/>
    </location>
</feature>
<dbReference type="Proteomes" id="UP000260351">
    <property type="component" value="Unassembled WGS sequence"/>
</dbReference>
<comment type="caution">
    <text evidence="15">The sequence shown here is derived from an EMBL/GenBank/DDBJ whole genome shotgun (WGS) entry which is preliminary data.</text>
</comment>
<keyword evidence="2" id="KW-1003">Cell membrane</keyword>
<reference evidence="15 16" key="1">
    <citation type="submission" date="2018-08" db="EMBL/GenBank/DDBJ databases">
        <title>Wenzhouxiangella salilacus sp. nov., a novel bacterium isolated from a saline lake in Xinjiang Province, China.</title>
        <authorList>
            <person name="Han S."/>
        </authorList>
    </citation>
    <scope>NUCLEOTIDE SEQUENCE [LARGE SCALE GENOMIC DNA]</scope>
    <source>
        <strain evidence="15 16">XDB06</strain>
    </source>
</reference>
<keyword evidence="4" id="KW-0132">Cell division</keyword>
<evidence type="ECO:0000313" key="15">
    <source>
        <dbReference type="EMBL" id="RFF29254.1"/>
    </source>
</evidence>
<evidence type="ECO:0000256" key="1">
    <source>
        <dbReference type="ARBA" id="ARBA00004377"/>
    </source>
</evidence>
<dbReference type="GO" id="GO:0005886">
    <property type="term" value="C:plasma membrane"/>
    <property type="evidence" value="ECO:0007669"/>
    <property type="project" value="UniProtKB-SubCell"/>
</dbReference>
<evidence type="ECO:0000256" key="9">
    <source>
        <dbReference type="ARBA" id="ARBA00023306"/>
    </source>
</evidence>
<evidence type="ECO:0000313" key="16">
    <source>
        <dbReference type="Proteomes" id="UP000260351"/>
    </source>
</evidence>
<protein>
    <recommendedName>
        <fullName evidence="11">Z-ring associated protein G</fullName>
    </recommendedName>
    <alternativeName>
        <fullName evidence="12">Cell division protein ZapG</fullName>
    </alternativeName>
</protein>
<evidence type="ECO:0000256" key="5">
    <source>
        <dbReference type="ARBA" id="ARBA00022692"/>
    </source>
</evidence>
<dbReference type="Pfam" id="PF06295">
    <property type="entry name" value="ZapG-like"/>
    <property type="match status" value="1"/>
</dbReference>
<evidence type="ECO:0000256" key="6">
    <source>
        <dbReference type="ARBA" id="ARBA00022960"/>
    </source>
</evidence>
<feature type="transmembrane region" description="Helical" evidence="14">
    <location>
        <begin position="6"/>
        <end position="26"/>
    </location>
</feature>
<proteinExistence type="inferred from homology"/>
<evidence type="ECO:0000256" key="14">
    <source>
        <dbReference type="SAM" id="Phobius"/>
    </source>
</evidence>
<sequence length="142" mass="15872">MDSMTWGIIGLLVGLAVGAALVWLLVARRTHAPSVNQLKAENERFREEVNAHFVQTAQLINELTDSYKKVFDHLSDGAERLVDKEAVRERMPQVGHREVRLRHIGAPRDYRPTGSRSRPEKPKQSSPDRASAGDEADDDSSS</sequence>
<dbReference type="GO" id="GO:0008360">
    <property type="term" value="P:regulation of cell shape"/>
    <property type="evidence" value="ECO:0007669"/>
    <property type="project" value="UniProtKB-KW"/>
</dbReference>
<evidence type="ECO:0000256" key="7">
    <source>
        <dbReference type="ARBA" id="ARBA00022989"/>
    </source>
</evidence>
<name>A0A3E1K6F9_9GAMM</name>
<evidence type="ECO:0000256" key="2">
    <source>
        <dbReference type="ARBA" id="ARBA00022475"/>
    </source>
</evidence>
<keyword evidence="7 14" id="KW-1133">Transmembrane helix</keyword>
<dbReference type="InterPro" id="IPR009386">
    <property type="entry name" value="ZapG-like"/>
</dbReference>
<evidence type="ECO:0000256" key="4">
    <source>
        <dbReference type="ARBA" id="ARBA00022618"/>
    </source>
</evidence>
<gene>
    <name evidence="15" type="ORF">DZC52_14225</name>
</gene>
<dbReference type="PANTHER" id="PTHR39579:SF1">
    <property type="entry name" value="INNER MEMBRANE PROTEIN YHCB"/>
    <property type="match status" value="1"/>
</dbReference>
<keyword evidence="9" id="KW-0131">Cell cycle</keyword>
<accession>A0A3E1K6F9</accession>
<keyword evidence="8 14" id="KW-0472">Membrane</keyword>
<organism evidence="15 16">
    <name type="scientific">Wenzhouxiangella sediminis</name>
    <dbReference type="NCBI Taxonomy" id="1792836"/>
    <lineage>
        <taxon>Bacteria</taxon>
        <taxon>Pseudomonadati</taxon>
        <taxon>Pseudomonadota</taxon>
        <taxon>Gammaproteobacteria</taxon>
        <taxon>Chromatiales</taxon>
        <taxon>Wenzhouxiangellaceae</taxon>
        <taxon>Wenzhouxiangella</taxon>
    </lineage>
</organism>
<dbReference type="EMBL" id="QUZK01000051">
    <property type="protein sequence ID" value="RFF29254.1"/>
    <property type="molecule type" value="Genomic_DNA"/>
</dbReference>
<keyword evidence="6" id="KW-0133">Cell shape</keyword>
<dbReference type="GO" id="GO:0051301">
    <property type="term" value="P:cell division"/>
    <property type="evidence" value="ECO:0007669"/>
    <property type="project" value="UniProtKB-KW"/>
</dbReference>
<evidence type="ECO:0000256" key="12">
    <source>
        <dbReference type="ARBA" id="ARBA00035727"/>
    </source>
</evidence>
<comment type="subcellular location">
    <subcellularLocation>
        <location evidence="1">Cell inner membrane</location>
        <topology evidence="1">Single-pass membrane protein</topology>
    </subcellularLocation>
</comment>
<evidence type="ECO:0000256" key="11">
    <source>
        <dbReference type="ARBA" id="ARBA00035703"/>
    </source>
</evidence>
<evidence type="ECO:0000256" key="8">
    <source>
        <dbReference type="ARBA" id="ARBA00023136"/>
    </source>
</evidence>